<evidence type="ECO:0000313" key="1">
    <source>
        <dbReference type="EMBL" id="PAX08878.1"/>
    </source>
</evidence>
<gene>
    <name evidence="1" type="ORF">CKY28_05860</name>
</gene>
<sequence length="219" mass="24107">MTRSRFLPSDITEHMIEEGGDGMDAISRRSDEAYWSARLAARRTADHATGYLTEFDPRPTEEVLAGEADTIFAELQGGVGDVRRAQEMAEIHLAIAHDNVRLRARFLDEVEVLPTPDAAWLVGEDAATLDRWWAEGQVIGVPVGAAWLFPTFQFKDGAPRPVIARALAELPAERSPWQTAFWFVSSNSWLGGPAPTSLLDDDPDAIVWAAAHERDEIGG</sequence>
<dbReference type="OrthoDB" id="111944at2"/>
<evidence type="ECO:0000313" key="2">
    <source>
        <dbReference type="Proteomes" id="UP000218151"/>
    </source>
</evidence>
<dbReference type="EMBL" id="NSLI01000002">
    <property type="protein sequence ID" value="PAX08878.1"/>
    <property type="molecule type" value="Genomic_DNA"/>
</dbReference>
<keyword evidence="2" id="KW-1185">Reference proteome</keyword>
<dbReference type="AlphaFoldDB" id="A0A2A2SI32"/>
<reference evidence="2" key="1">
    <citation type="submission" date="2017-09" db="EMBL/GenBank/DDBJ databases">
        <authorList>
            <person name="Feng G."/>
            <person name="Zhu H."/>
        </authorList>
    </citation>
    <scope>NUCLEOTIDE SEQUENCE [LARGE SCALE GENOMIC DNA]</scope>
    <source>
        <strain evidence="2">1PNM-20</strain>
    </source>
</reference>
<dbReference type="Proteomes" id="UP000218151">
    <property type="component" value="Unassembled WGS sequence"/>
</dbReference>
<comment type="caution">
    <text evidence="1">The sequence shown here is derived from an EMBL/GenBank/DDBJ whole genome shotgun (WGS) entry which is preliminary data.</text>
</comment>
<protein>
    <submittedName>
        <fullName evidence="1">Uncharacterized protein</fullName>
    </submittedName>
</protein>
<accession>A0A2A2SI32</accession>
<organism evidence="1 2">
    <name type="scientific">Sphingomonas lenta</name>
    <dbReference type="NCBI Taxonomy" id="1141887"/>
    <lineage>
        <taxon>Bacteria</taxon>
        <taxon>Pseudomonadati</taxon>
        <taxon>Pseudomonadota</taxon>
        <taxon>Alphaproteobacteria</taxon>
        <taxon>Sphingomonadales</taxon>
        <taxon>Sphingomonadaceae</taxon>
        <taxon>Sphingomonas</taxon>
    </lineage>
</organism>
<dbReference type="RefSeq" id="WP_095997389.1">
    <property type="nucleotide sequence ID" value="NZ_NSLI01000002.1"/>
</dbReference>
<proteinExistence type="predicted"/>
<name>A0A2A2SI32_9SPHN</name>